<evidence type="ECO:0000256" key="1">
    <source>
        <dbReference type="ARBA" id="ARBA00037999"/>
    </source>
</evidence>
<dbReference type="PANTHER" id="PTHR30244:SF34">
    <property type="entry name" value="DTDP-4-AMINO-4,6-DIDEOXYGALACTOSE TRANSAMINASE"/>
    <property type="match status" value="1"/>
</dbReference>
<protein>
    <submittedName>
        <fullName evidence="3">UDP-4-amino-4-deoxy-L-arabinose--oxoglutarate aminotransferase</fullName>
        <ecNumber evidence="3">2.6.1.87</ecNumber>
    </submittedName>
</protein>
<dbReference type="KEGG" id="gaw:V144x_19850"/>
<name>A0A517VU41_9PLAN</name>
<keyword evidence="2" id="KW-0663">Pyridoxal phosphate</keyword>
<accession>A0A517VU41</accession>
<dbReference type="AlphaFoldDB" id="A0A517VU41"/>
<reference evidence="3 4" key="1">
    <citation type="submission" date="2019-03" db="EMBL/GenBank/DDBJ databases">
        <title>Deep-cultivation of Planctomycetes and their phenomic and genomic characterization uncovers novel biology.</title>
        <authorList>
            <person name="Wiegand S."/>
            <person name="Jogler M."/>
            <person name="Boedeker C."/>
            <person name="Pinto D."/>
            <person name="Vollmers J."/>
            <person name="Rivas-Marin E."/>
            <person name="Kohn T."/>
            <person name="Peeters S.H."/>
            <person name="Heuer A."/>
            <person name="Rast P."/>
            <person name="Oberbeckmann S."/>
            <person name="Bunk B."/>
            <person name="Jeske O."/>
            <person name="Meyerdierks A."/>
            <person name="Storesund J.E."/>
            <person name="Kallscheuer N."/>
            <person name="Luecker S."/>
            <person name="Lage O.M."/>
            <person name="Pohl T."/>
            <person name="Merkel B.J."/>
            <person name="Hornburger P."/>
            <person name="Mueller R.-W."/>
            <person name="Bruemmer F."/>
            <person name="Labrenz M."/>
            <person name="Spormann A.M."/>
            <person name="Op den Camp H."/>
            <person name="Overmann J."/>
            <person name="Amann R."/>
            <person name="Jetten M.S.M."/>
            <person name="Mascher T."/>
            <person name="Medema M.H."/>
            <person name="Devos D.P."/>
            <person name="Kaster A.-K."/>
            <person name="Ovreas L."/>
            <person name="Rohde M."/>
            <person name="Galperin M.Y."/>
            <person name="Jogler C."/>
        </authorList>
    </citation>
    <scope>NUCLEOTIDE SEQUENCE [LARGE SCALE GENOMIC DNA]</scope>
    <source>
        <strain evidence="3 4">V144</strain>
    </source>
</reference>
<dbReference type="InterPro" id="IPR000653">
    <property type="entry name" value="DegT/StrS_aminotransferase"/>
</dbReference>
<dbReference type="GO" id="GO:0030170">
    <property type="term" value="F:pyridoxal phosphate binding"/>
    <property type="evidence" value="ECO:0007669"/>
    <property type="project" value="TreeGrafter"/>
</dbReference>
<dbReference type="InterPro" id="IPR015424">
    <property type="entry name" value="PyrdxlP-dep_Trfase"/>
</dbReference>
<evidence type="ECO:0000313" key="3">
    <source>
        <dbReference type="EMBL" id="QDT96528.1"/>
    </source>
</evidence>
<gene>
    <name evidence="3" type="primary">arnB</name>
    <name evidence="3" type="ORF">V144x_19850</name>
</gene>
<organism evidence="3 4">
    <name type="scientific">Gimesia aquarii</name>
    <dbReference type="NCBI Taxonomy" id="2527964"/>
    <lineage>
        <taxon>Bacteria</taxon>
        <taxon>Pseudomonadati</taxon>
        <taxon>Planctomycetota</taxon>
        <taxon>Planctomycetia</taxon>
        <taxon>Planctomycetales</taxon>
        <taxon>Planctomycetaceae</taxon>
        <taxon>Gimesia</taxon>
    </lineage>
</organism>
<dbReference type="InterPro" id="IPR015421">
    <property type="entry name" value="PyrdxlP-dep_Trfase_major"/>
</dbReference>
<dbReference type="EMBL" id="CP037920">
    <property type="protein sequence ID" value="QDT96528.1"/>
    <property type="molecule type" value="Genomic_DNA"/>
</dbReference>
<dbReference type="EC" id="2.6.1.87" evidence="3"/>
<proteinExistence type="inferred from homology"/>
<dbReference type="GO" id="GO:0000271">
    <property type="term" value="P:polysaccharide biosynthetic process"/>
    <property type="evidence" value="ECO:0007669"/>
    <property type="project" value="TreeGrafter"/>
</dbReference>
<comment type="similarity">
    <text evidence="1 2">Belongs to the DegT/DnrJ/EryC1 family.</text>
</comment>
<dbReference type="Gene3D" id="3.40.640.10">
    <property type="entry name" value="Type I PLP-dependent aspartate aminotransferase-like (Major domain)"/>
    <property type="match status" value="1"/>
</dbReference>
<keyword evidence="3" id="KW-0808">Transferase</keyword>
<dbReference type="RefSeq" id="WP_197998845.1">
    <property type="nucleotide sequence ID" value="NZ_CP037920.1"/>
</dbReference>
<evidence type="ECO:0000313" key="4">
    <source>
        <dbReference type="Proteomes" id="UP000318704"/>
    </source>
</evidence>
<dbReference type="GO" id="GO:0099620">
    <property type="term" value="F:UDP-4-amino-4-deoxy-L-arabinose aminotransferase"/>
    <property type="evidence" value="ECO:0007669"/>
    <property type="project" value="UniProtKB-EC"/>
</dbReference>
<evidence type="ECO:0000256" key="2">
    <source>
        <dbReference type="RuleBase" id="RU004508"/>
    </source>
</evidence>
<dbReference type="PANTHER" id="PTHR30244">
    <property type="entry name" value="TRANSAMINASE"/>
    <property type="match status" value="1"/>
</dbReference>
<dbReference type="Proteomes" id="UP000318704">
    <property type="component" value="Chromosome"/>
</dbReference>
<dbReference type="Pfam" id="PF01041">
    <property type="entry name" value="DegT_DnrJ_EryC1"/>
    <property type="match status" value="1"/>
</dbReference>
<dbReference type="SUPFAM" id="SSF53383">
    <property type="entry name" value="PLP-dependent transferases"/>
    <property type="match status" value="1"/>
</dbReference>
<sequence length="585" mass="65618">MIYQSCFQQSKQSGLFETLNYSNLELGPEADSALENFCPELLAPEFRIQLAQYATFLYWWRTSPEDHHDWIGFASKNDLEYLEHHLPDETEIKMLLVRNEILSGSKYCSDLGIAAQTEKSHHGVTSFILSMLSDLKKKLPGEYFELDIGFTTDSVIMKKTLFLQFMEWLNPFIQYCSRKMNSHEFLIRNPEQGIRIVLDRLFNIWYLENNLSIYDMLSKTTYIGGKYKTKSVSSHVSLGCVNYKREADENLVEASRTGRIASGRFVEELEDKFCEKLHVKHAIAVCNGTLADAIALSAIAAKTNRKNVITPALTFIAQANAIIHAGLNPVFVDVGKDGLLDDIPNMAGENDSIVYPTHLMGKVCSSVKEFNKKYPVLEDACEALGSQVDGKFAGTLGMAGTFSMYVSHSFTSGEGGMIITNDDEIAEICRSIRNHGRMGDHVNERFRFPRLGFNGKMSNIQAAFATAHFDDFEQIVNMRKEVVSKLTTRLGDDFGVASHDVVAHAFPIKYSDKESRDRALVAISNNGIECRPLFSCIASEHFSTSGEFPNAEEISSCFLYVPCHHLMTQQDIDLVCTAVSKSRSS</sequence>
<keyword evidence="3" id="KW-0032">Aminotransferase</keyword>